<dbReference type="InterPro" id="IPR006597">
    <property type="entry name" value="Sel1-like"/>
</dbReference>
<dbReference type="Pfam" id="PF05036">
    <property type="entry name" value="SPOR"/>
    <property type="match status" value="1"/>
</dbReference>
<name>A0ABS7PEM1_9SPHN</name>
<dbReference type="PANTHER" id="PTHR45011">
    <property type="entry name" value="DAP3-BINDING CELL DEATH ENHANCER 1"/>
    <property type="match status" value="1"/>
</dbReference>
<dbReference type="PANTHER" id="PTHR45011:SF1">
    <property type="entry name" value="DAP3-BINDING CELL DEATH ENHANCER 1"/>
    <property type="match status" value="1"/>
</dbReference>
<keyword evidence="4" id="KW-1185">Reference proteome</keyword>
<dbReference type="InterPro" id="IPR007730">
    <property type="entry name" value="SPOR-like_dom"/>
</dbReference>
<feature type="region of interest" description="Disordered" evidence="1">
    <location>
        <begin position="266"/>
        <end position="315"/>
    </location>
</feature>
<dbReference type="Gene3D" id="1.25.40.10">
    <property type="entry name" value="Tetratricopeptide repeat domain"/>
    <property type="match status" value="1"/>
</dbReference>
<dbReference type="InterPro" id="IPR036680">
    <property type="entry name" value="SPOR-like_sf"/>
</dbReference>
<dbReference type="Pfam" id="PF08238">
    <property type="entry name" value="Sel1"/>
    <property type="match status" value="2"/>
</dbReference>
<dbReference type="InterPro" id="IPR052748">
    <property type="entry name" value="ISR_Activator"/>
</dbReference>
<evidence type="ECO:0000313" key="3">
    <source>
        <dbReference type="EMBL" id="MBY8337533.1"/>
    </source>
</evidence>
<dbReference type="SUPFAM" id="SSF110997">
    <property type="entry name" value="Sporulation related repeat"/>
    <property type="match status" value="1"/>
</dbReference>
<feature type="region of interest" description="Disordered" evidence="1">
    <location>
        <begin position="188"/>
        <end position="228"/>
    </location>
</feature>
<dbReference type="Gene3D" id="3.30.70.1070">
    <property type="entry name" value="Sporulation related repeat"/>
    <property type="match status" value="1"/>
</dbReference>
<organism evidence="3 4">
    <name type="scientific">Alteriqipengyuania abyssalis</name>
    <dbReference type="NCBI Taxonomy" id="2860200"/>
    <lineage>
        <taxon>Bacteria</taxon>
        <taxon>Pseudomonadati</taxon>
        <taxon>Pseudomonadota</taxon>
        <taxon>Alphaproteobacteria</taxon>
        <taxon>Sphingomonadales</taxon>
        <taxon>Erythrobacteraceae</taxon>
        <taxon>Alteriqipengyuania</taxon>
    </lineage>
</organism>
<proteinExistence type="predicted"/>
<gene>
    <name evidence="3" type="ORF">KYN89_10765</name>
</gene>
<accession>A0ABS7PEM1</accession>
<dbReference type="PROSITE" id="PS51724">
    <property type="entry name" value="SPOR"/>
    <property type="match status" value="1"/>
</dbReference>
<evidence type="ECO:0000313" key="4">
    <source>
        <dbReference type="Proteomes" id="UP000759298"/>
    </source>
</evidence>
<evidence type="ECO:0000256" key="1">
    <source>
        <dbReference type="SAM" id="MobiDB-lite"/>
    </source>
</evidence>
<sequence>MLTLPGLALADVNDGVAAWERGDYETAVAEWRGPAGQGDADAQFNLGQAYRLGRGVEQNTRQAEVYYAKAAAQGHLKAADNLGLLLFQNGRREEAMPYVVDAAERGDPRAQYLLGIAHFNGDLVARDWVRAYALITLANAAGLPQAASAMQQMDTHIPLDQRQQAQALVPQLKRNADAQRASRFAAADLGTSDAAPSRSAPVPAAAPPVATSAPGVPPPGRPDRIPRPITQTRVAPSVAAAQSAIAEASRVTGTESPADAGATFARRSTPAAADPRAVEPQPTTSVVARAAPQPRPEPRVSPRPEPQPVRAATGSGPWKIQLGAFAVNGNAERLWARLSGRSELAGATRVLEPAGRVTKLLAGGYASRDAAQSACNALKRSGQDCLVTR</sequence>
<evidence type="ECO:0000259" key="2">
    <source>
        <dbReference type="PROSITE" id="PS51724"/>
    </source>
</evidence>
<dbReference type="EMBL" id="JAHWXP010000003">
    <property type="protein sequence ID" value="MBY8337533.1"/>
    <property type="molecule type" value="Genomic_DNA"/>
</dbReference>
<feature type="domain" description="SPOR" evidence="2">
    <location>
        <begin position="312"/>
        <end position="389"/>
    </location>
</feature>
<comment type="caution">
    <text evidence="3">The sequence shown here is derived from an EMBL/GenBank/DDBJ whole genome shotgun (WGS) entry which is preliminary data.</text>
</comment>
<dbReference type="SMART" id="SM00671">
    <property type="entry name" value="SEL1"/>
    <property type="match status" value="2"/>
</dbReference>
<protein>
    <submittedName>
        <fullName evidence="3">SPOR domain-containing protein</fullName>
    </submittedName>
</protein>
<dbReference type="Proteomes" id="UP000759298">
    <property type="component" value="Unassembled WGS sequence"/>
</dbReference>
<reference evidence="3 4" key="1">
    <citation type="submission" date="2021-07" db="EMBL/GenBank/DDBJ databases">
        <title>Alteriqipengyuania abyssalis NZ-12B nov, sp.nov isolated from deep sea sponge in pacific ocean.</title>
        <authorList>
            <person name="Tareen S."/>
            <person name="Wink J."/>
        </authorList>
    </citation>
    <scope>NUCLEOTIDE SEQUENCE [LARGE SCALE GENOMIC DNA]</scope>
    <source>
        <strain evidence="3 4">NZ-12B</strain>
    </source>
</reference>
<feature type="compositionally biased region" description="Low complexity" evidence="1">
    <location>
        <begin position="188"/>
        <end position="214"/>
    </location>
</feature>
<dbReference type="InterPro" id="IPR011990">
    <property type="entry name" value="TPR-like_helical_dom_sf"/>
</dbReference>
<dbReference type="SUPFAM" id="SSF81901">
    <property type="entry name" value="HCP-like"/>
    <property type="match status" value="1"/>
</dbReference>